<sequence length="108" mass="11179">VIALLSFVAGCLPASQQEVQTLTDMVNQIVPAVREAVSTSSEETRDKVEIVLGQVDTMNEAVKDSPNLVAGLIKANQASAPINPYASLIDIGLKLLLGGAVTSGRGSC</sequence>
<feature type="non-terminal residue" evidence="1">
    <location>
        <position position="1"/>
    </location>
</feature>
<comment type="caution">
    <text evidence="1">The sequence shown here is derived from an EMBL/GenBank/DDBJ whole genome shotgun (WGS) entry which is preliminary data.</text>
</comment>
<evidence type="ECO:0000313" key="1">
    <source>
        <dbReference type="EMBL" id="GAI82715.1"/>
    </source>
</evidence>
<protein>
    <submittedName>
        <fullName evidence="1">Uncharacterized protein</fullName>
    </submittedName>
</protein>
<reference evidence="1" key="1">
    <citation type="journal article" date="2014" name="Front. Microbiol.">
        <title>High frequency of phylogenetically diverse reductive dehalogenase-homologous genes in deep subseafloor sedimentary metagenomes.</title>
        <authorList>
            <person name="Kawai M."/>
            <person name="Futagami T."/>
            <person name="Toyoda A."/>
            <person name="Takaki Y."/>
            <person name="Nishi S."/>
            <person name="Hori S."/>
            <person name="Arai W."/>
            <person name="Tsubouchi T."/>
            <person name="Morono Y."/>
            <person name="Uchiyama I."/>
            <person name="Ito T."/>
            <person name="Fujiyama A."/>
            <person name="Inagaki F."/>
            <person name="Takami H."/>
        </authorList>
    </citation>
    <scope>NUCLEOTIDE SEQUENCE</scope>
    <source>
        <strain evidence="1">Expedition CK06-06</strain>
    </source>
</reference>
<proteinExistence type="predicted"/>
<organism evidence="1">
    <name type="scientific">marine sediment metagenome</name>
    <dbReference type="NCBI Taxonomy" id="412755"/>
    <lineage>
        <taxon>unclassified sequences</taxon>
        <taxon>metagenomes</taxon>
        <taxon>ecological metagenomes</taxon>
    </lineage>
</organism>
<dbReference type="EMBL" id="BARW01010974">
    <property type="protein sequence ID" value="GAI82715.1"/>
    <property type="molecule type" value="Genomic_DNA"/>
</dbReference>
<accession>X1T530</accession>
<name>X1T530_9ZZZZ</name>
<dbReference type="AlphaFoldDB" id="X1T530"/>
<gene>
    <name evidence="1" type="ORF">S12H4_21360</name>
</gene>